<dbReference type="Gene3D" id="2.30.110.10">
    <property type="entry name" value="Electron Transport, Fmn-binding Protein, Chain A"/>
    <property type="match status" value="1"/>
</dbReference>
<protein>
    <submittedName>
        <fullName evidence="2">General stress protein 26</fullName>
    </submittedName>
</protein>
<dbReference type="SUPFAM" id="SSF50475">
    <property type="entry name" value="FMN-binding split barrel"/>
    <property type="match status" value="1"/>
</dbReference>
<dbReference type="InterPro" id="IPR052917">
    <property type="entry name" value="Stress-Dev_Protein"/>
</dbReference>
<feature type="domain" description="Pyridoxamine 5'-phosphate oxidase N-terminal" evidence="1">
    <location>
        <begin position="11"/>
        <end position="102"/>
    </location>
</feature>
<reference evidence="2 3" key="1">
    <citation type="submission" date="2017-11" db="EMBL/GenBank/DDBJ databases">
        <title>Genome sequence of Lysinibacillus sphaericus, a lignin-degrading bacteria isolated from municipal solid waste soil.</title>
        <authorList>
            <person name="Persinoti G.F."/>
            <person name="Paixao D.A."/>
            <person name="Bugg T.D."/>
            <person name="Squina F.M."/>
        </authorList>
    </citation>
    <scope>NUCLEOTIDE SEQUENCE [LARGE SCALE GENOMIC DNA]</scope>
    <source>
        <strain evidence="2 3">A1</strain>
    </source>
</reference>
<evidence type="ECO:0000313" key="2">
    <source>
        <dbReference type="EMBL" id="POZ56042.1"/>
    </source>
</evidence>
<dbReference type="AlphaFoldDB" id="A0A2S5CZ43"/>
<comment type="caution">
    <text evidence="2">The sequence shown here is derived from an EMBL/GenBank/DDBJ whole genome shotgun (WGS) entry which is preliminary data.</text>
</comment>
<sequence length="146" mass="17021">MKGWDEMTSVRDEILEVLNREKIGTMATVENGKPYSRYMTFQNEDFVLYTVTNKHSEKIEELLKNPYTHILYGYDNGGFGDTFVEIEGKLTEIQEEGLKNKLAEFFTGIFIGNKDEMVTLKIEPIRMRLMNKKGEPPKELEFTNDH</sequence>
<evidence type="ECO:0000259" key="1">
    <source>
        <dbReference type="Pfam" id="PF01243"/>
    </source>
</evidence>
<dbReference type="EMBL" id="PGLV01000001">
    <property type="protein sequence ID" value="POZ56042.1"/>
    <property type="molecule type" value="Genomic_DNA"/>
</dbReference>
<proteinExistence type="predicted"/>
<accession>A0A2S5CZ43</accession>
<name>A0A2S5CZ43_LYSSH</name>
<evidence type="ECO:0000313" key="3">
    <source>
        <dbReference type="Proteomes" id="UP000237319"/>
    </source>
</evidence>
<gene>
    <name evidence="2" type="primary">ydaG</name>
    <name evidence="2" type="ORF">LYSIN_00825</name>
</gene>
<dbReference type="PANTHER" id="PTHR34818">
    <property type="entry name" value="PROTEIN BLI-3"/>
    <property type="match status" value="1"/>
</dbReference>
<organism evidence="2 3">
    <name type="scientific">Lysinibacillus sphaericus</name>
    <name type="common">Bacillus sphaericus</name>
    <dbReference type="NCBI Taxonomy" id="1421"/>
    <lineage>
        <taxon>Bacteria</taxon>
        <taxon>Bacillati</taxon>
        <taxon>Bacillota</taxon>
        <taxon>Bacilli</taxon>
        <taxon>Bacillales</taxon>
        <taxon>Bacillaceae</taxon>
        <taxon>Lysinibacillus</taxon>
    </lineage>
</organism>
<keyword evidence="3" id="KW-1185">Reference proteome</keyword>
<dbReference type="InterPro" id="IPR011576">
    <property type="entry name" value="Pyridox_Oxase_N"/>
</dbReference>
<dbReference type="InterPro" id="IPR012349">
    <property type="entry name" value="Split_barrel_FMN-bd"/>
</dbReference>
<dbReference type="PANTHER" id="PTHR34818:SF1">
    <property type="entry name" value="PROTEIN BLI-3"/>
    <property type="match status" value="1"/>
</dbReference>
<dbReference type="Proteomes" id="UP000237319">
    <property type="component" value="Unassembled WGS sequence"/>
</dbReference>
<dbReference type="Pfam" id="PF01243">
    <property type="entry name" value="PNPOx_N"/>
    <property type="match status" value="1"/>
</dbReference>